<protein>
    <recommendedName>
        <fullName evidence="1">dUTPase-like domain-containing protein</fullName>
    </recommendedName>
</protein>
<gene>
    <name evidence="2" type="ORF">RJJ65_36045</name>
</gene>
<feature type="domain" description="dUTPase-like" evidence="1">
    <location>
        <begin position="1"/>
        <end position="53"/>
    </location>
</feature>
<accession>A0AAJ2H2W1</accession>
<dbReference type="Proteomes" id="UP001268610">
    <property type="component" value="Unassembled WGS sequence"/>
</dbReference>
<dbReference type="SUPFAM" id="SSF51283">
    <property type="entry name" value="dUTPase-like"/>
    <property type="match status" value="1"/>
</dbReference>
<reference evidence="2" key="1">
    <citation type="submission" date="2023-04" db="EMBL/GenBank/DDBJ databases">
        <title>Genomic characterization of faba bean (Vicia faba) microsymbionts in Mexican soils.</title>
        <authorList>
            <person name="Rivera Orduna F.N."/>
            <person name="Guevara-Luna J."/>
            <person name="Yan J."/>
            <person name="Arroyo-Herrera I."/>
            <person name="Li Y."/>
            <person name="Vasquez-Murrieta M.S."/>
            <person name="Wang E.T."/>
        </authorList>
    </citation>
    <scope>NUCLEOTIDE SEQUENCE</scope>
    <source>
        <strain evidence="2">CH26</strain>
    </source>
</reference>
<evidence type="ECO:0000313" key="3">
    <source>
        <dbReference type="Proteomes" id="UP001268610"/>
    </source>
</evidence>
<dbReference type="InterPro" id="IPR036157">
    <property type="entry name" value="dUTPase-like_sf"/>
</dbReference>
<organism evidence="2 3">
    <name type="scientific">Rhizobium hidalgonense</name>
    <dbReference type="NCBI Taxonomy" id="1538159"/>
    <lineage>
        <taxon>Bacteria</taxon>
        <taxon>Pseudomonadati</taxon>
        <taxon>Pseudomonadota</taxon>
        <taxon>Alphaproteobacteria</taxon>
        <taxon>Hyphomicrobiales</taxon>
        <taxon>Rhizobiaceae</taxon>
        <taxon>Rhizobium/Agrobacterium group</taxon>
        <taxon>Rhizobium</taxon>
    </lineage>
</organism>
<evidence type="ECO:0000259" key="1">
    <source>
        <dbReference type="Pfam" id="PF00692"/>
    </source>
</evidence>
<evidence type="ECO:0000313" key="2">
    <source>
        <dbReference type="EMBL" id="MDR9777949.1"/>
    </source>
</evidence>
<name>A0AAJ2H2W1_9HYPH</name>
<dbReference type="Pfam" id="PF00692">
    <property type="entry name" value="dUTPase"/>
    <property type="match status" value="1"/>
</dbReference>
<dbReference type="AlphaFoldDB" id="A0AAJ2H2W1"/>
<comment type="caution">
    <text evidence="2">The sequence shown here is derived from an EMBL/GenBank/DDBJ whole genome shotgun (WGS) entry which is preliminary data.</text>
</comment>
<proteinExistence type="predicted"/>
<dbReference type="EMBL" id="JAVLSF010000328">
    <property type="protein sequence ID" value="MDR9777949.1"/>
    <property type="molecule type" value="Genomic_DNA"/>
</dbReference>
<dbReference type="InterPro" id="IPR029054">
    <property type="entry name" value="dUTPase-like"/>
</dbReference>
<dbReference type="Gene3D" id="2.70.40.10">
    <property type="match status" value="1"/>
</dbReference>
<sequence>MVSVWNRGQSSFTLEPGERMAQYVLVPVMQAQFDVVTEFEQSERGDGGFGHTGSQ</sequence>